<feature type="compositionally biased region" description="Polar residues" evidence="1">
    <location>
        <begin position="463"/>
        <end position="484"/>
    </location>
</feature>
<accession>A0A6P8B4H3</accession>
<evidence type="ECO:0000313" key="2">
    <source>
        <dbReference type="Proteomes" id="UP000515153"/>
    </source>
</evidence>
<feature type="region of interest" description="Disordered" evidence="1">
    <location>
        <begin position="459"/>
        <end position="544"/>
    </location>
</feature>
<feature type="region of interest" description="Disordered" evidence="1">
    <location>
        <begin position="276"/>
        <end position="363"/>
    </location>
</feature>
<reference evidence="2 3" key="1">
    <citation type="journal article" date="2019" name="Mol. Biol. Evol.">
        <title>Blast fungal genomes show frequent chromosomal changes, gene gains and losses, and effector gene turnover.</title>
        <authorList>
            <person name="Gomez Luciano L.B."/>
            <person name="Jason Tsai I."/>
            <person name="Chuma I."/>
            <person name="Tosa Y."/>
            <person name="Chen Y.H."/>
            <person name="Li J.Y."/>
            <person name="Li M.Y."/>
            <person name="Jade Lu M.Y."/>
            <person name="Nakayashiki H."/>
            <person name="Li W.H."/>
        </authorList>
    </citation>
    <scope>NUCLEOTIDE SEQUENCE [LARGE SCALE GENOMIC DNA]</scope>
    <source>
        <strain evidence="2 3">NI907</strain>
    </source>
</reference>
<name>A0A6P8B4H3_PYRGI</name>
<sequence length="848" mass="92995">MRRLSNSKLGLDASDWPGATPSGKCQGLVARVNCSMIGPETLQGPVRWPSCALQPAVPAATVHRPEAFREVSRPFIHISGKASSAQVRPPDIPMNWTEGNLARHSRGGRGKELLQRQKQHFAKVRSGYFNKHNDPPRSLRDEMRLPADHVGRHRQRHEPPVLNEVDRGQKRARASQTQCRDPPGITTEAEHFHNISSFALSPVHVQGSAAKRLRLLNKRDWTGVEVQKPSQLQFSQREQNVCSPPQSRKEYRRQRPQVPIRHILGERYDALVKGKRLSCGTQPKPDSIRIRVGSQDMRIGGSSVTVRPISEKRDSTASPRHSSRHQTNSGYFRSSSPRESRSGRLRPARSSSERSISINPDGGRAHLCRGVKLGTHSSSPSSGILQPVPCRMHNIILDPLLRSWSPNSDADDSLTAQIGRARPVVLPELQEENNRWVQLMCQSDSGLSTDALRPPKLAGLNAEESNTPHLSAEATTALSAGPSKSESRRSPEDQATGDPEITEPFNAVRHSPGPKHGSTPASSEKELRETVPPLASEPSADRQRSIVNDRKGEYDAWIKSFLSSEGSDNSFNQKALNDARLDAVQAIQCTRSKKVPSAEDMHEGVICTNPLVGVVSSVRTAASHIATDGSVYSSMEPDSLSLNSTEERREFRPSVNIQANRWVSADNPESDSETHEWKQDRPSFYNTSNCLANESPSVQGTVSHKELDVMSDASMKGNAPASTTHTIQESLIRGPALACNIGSVVAEPAQSTSSQGHSSGFKFATPKLFVGKRATQLVSMTPKPATVATGRGRKGRSRGDKLRRESPGRTSIRHLPNYDGDPIEEFSDEVDLIVCPKSPPLFGALQTE</sequence>
<feature type="region of interest" description="Disordered" evidence="1">
    <location>
        <begin position="783"/>
        <end position="821"/>
    </location>
</feature>
<proteinExistence type="predicted"/>
<dbReference type="KEGG" id="pgri:PgNI_05968"/>
<feature type="compositionally biased region" description="Polar residues" evidence="1">
    <location>
        <begin position="235"/>
        <end position="246"/>
    </location>
</feature>
<dbReference type="RefSeq" id="XP_030982097.1">
    <property type="nucleotide sequence ID" value="XM_031125997.1"/>
</dbReference>
<dbReference type="GeneID" id="41960906"/>
<feature type="compositionally biased region" description="Polar residues" evidence="1">
    <location>
        <begin position="349"/>
        <end position="358"/>
    </location>
</feature>
<feature type="compositionally biased region" description="Polar residues" evidence="1">
    <location>
        <begin position="316"/>
        <end position="332"/>
    </location>
</feature>
<reference evidence="3" key="3">
    <citation type="submission" date="2025-08" db="UniProtKB">
        <authorList>
            <consortium name="RefSeq"/>
        </authorList>
    </citation>
    <scope>IDENTIFICATION</scope>
    <source>
        <strain evidence="3">NI907</strain>
    </source>
</reference>
<dbReference type="Proteomes" id="UP000515153">
    <property type="component" value="Chromosome I"/>
</dbReference>
<evidence type="ECO:0000256" key="1">
    <source>
        <dbReference type="SAM" id="MobiDB-lite"/>
    </source>
</evidence>
<keyword evidence="2" id="KW-1185">Reference proteome</keyword>
<organism evidence="2 3">
    <name type="scientific">Pyricularia grisea</name>
    <name type="common">Crabgrass-specific blast fungus</name>
    <name type="synonym">Magnaporthe grisea</name>
    <dbReference type="NCBI Taxonomy" id="148305"/>
    <lineage>
        <taxon>Eukaryota</taxon>
        <taxon>Fungi</taxon>
        <taxon>Dikarya</taxon>
        <taxon>Ascomycota</taxon>
        <taxon>Pezizomycotina</taxon>
        <taxon>Sordariomycetes</taxon>
        <taxon>Sordariomycetidae</taxon>
        <taxon>Magnaporthales</taxon>
        <taxon>Pyriculariaceae</taxon>
        <taxon>Pyricularia</taxon>
    </lineage>
</organism>
<gene>
    <name evidence="3" type="ORF">PgNI_05968</name>
</gene>
<protein>
    <submittedName>
        <fullName evidence="3">Uncharacterized protein</fullName>
    </submittedName>
</protein>
<evidence type="ECO:0000313" key="3">
    <source>
        <dbReference type="RefSeq" id="XP_030982097.1"/>
    </source>
</evidence>
<dbReference type="AlphaFoldDB" id="A0A6P8B4H3"/>
<reference evidence="3" key="2">
    <citation type="submission" date="2019-10" db="EMBL/GenBank/DDBJ databases">
        <authorList>
            <consortium name="NCBI Genome Project"/>
        </authorList>
    </citation>
    <scope>NUCLEOTIDE SEQUENCE</scope>
    <source>
        <strain evidence="3">NI907</strain>
    </source>
</reference>
<feature type="region of interest" description="Disordered" evidence="1">
    <location>
        <begin position="235"/>
        <end position="256"/>
    </location>
</feature>
<feature type="compositionally biased region" description="Basic and acidic residues" evidence="1">
    <location>
        <begin position="797"/>
        <end position="807"/>
    </location>
</feature>